<keyword evidence="2" id="KW-0805">Transcription regulation</keyword>
<evidence type="ECO:0000256" key="2">
    <source>
        <dbReference type="ARBA" id="ARBA00023015"/>
    </source>
</evidence>
<feature type="transmembrane region" description="Helical" evidence="6">
    <location>
        <begin position="12"/>
        <end position="30"/>
    </location>
</feature>
<dbReference type="PANTHER" id="PTHR43133:SF46">
    <property type="entry name" value="RNA POLYMERASE SIGMA-70 FACTOR ECF SUBFAMILY"/>
    <property type="match status" value="1"/>
</dbReference>
<dbReference type="GO" id="GO:0016987">
    <property type="term" value="F:sigma factor activity"/>
    <property type="evidence" value="ECO:0007669"/>
    <property type="project" value="UniProtKB-KW"/>
</dbReference>
<dbReference type="GO" id="GO:0006352">
    <property type="term" value="P:DNA-templated transcription initiation"/>
    <property type="evidence" value="ECO:0007669"/>
    <property type="project" value="InterPro"/>
</dbReference>
<dbReference type="AlphaFoldDB" id="A0A9W6QN64"/>
<evidence type="ECO:0000259" key="7">
    <source>
        <dbReference type="Pfam" id="PF08281"/>
    </source>
</evidence>
<dbReference type="CDD" id="cd06171">
    <property type="entry name" value="Sigma70_r4"/>
    <property type="match status" value="1"/>
</dbReference>
<evidence type="ECO:0000313" key="9">
    <source>
        <dbReference type="Proteomes" id="UP001165042"/>
    </source>
</evidence>
<evidence type="ECO:0000256" key="6">
    <source>
        <dbReference type="SAM" id="Phobius"/>
    </source>
</evidence>
<accession>A0A9W6QN64</accession>
<dbReference type="SUPFAM" id="SSF88659">
    <property type="entry name" value="Sigma3 and sigma4 domains of RNA polymerase sigma factors"/>
    <property type="match status" value="1"/>
</dbReference>
<dbReference type="InterPro" id="IPR039425">
    <property type="entry name" value="RNA_pol_sigma-70-like"/>
</dbReference>
<dbReference type="RefSeq" id="WP_285610440.1">
    <property type="nucleotide sequence ID" value="NZ_BSSD01000003.1"/>
</dbReference>
<dbReference type="Pfam" id="PF08281">
    <property type="entry name" value="Sigma70_r4_2"/>
    <property type="match status" value="1"/>
</dbReference>
<comment type="similarity">
    <text evidence="1">Belongs to the sigma-70 factor family. ECF subfamily.</text>
</comment>
<evidence type="ECO:0000256" key="5">
    <source>
        <dbReference type="SAM" id="MobiDB-lite"/>
    </source>
</evidence>
<reference evidence="8" key="1">
    <citation type="submission" date="2023-02" db="EMBL/GenBank/DDBJ databases">
        <title>Actinokineospora globicatena NBRC 15670.</title>
        <authorList>
            <person name="Ichikawa N."/>
            <person name="Sato H."/>
            <person name="Tonouchi N."/>
        </authorList>
    </citation>
    <scope>NUCLEOTIDE SEQUENCE</scope>
    <source>
        <strain evidence="8">NBRC 15670</strain>
    </source>
</reference>
<dbReference type="Proteomes" id="UP001165042">
    <property type="component" value="Unassembled WGS sequence"/>
</dbReference>
<dbReference type="InterPro" id="IPR013325">
    <property type="entry name" value="RNA_pol_sigma_r2"/>
</dbReference>
<comment type="caution">
    <text evidence="8">The sequence shown here is derived from an EMBL/GenBank/DDBJ whole genome shotgun (WGS) entry which is preliminary data.</text>
</comment>
<keyword evidence="3" id="KW-0731">Sigma factor</keyword>
<evidence type="ECO:0000313" key="8">
    <source>
        <dbReference type="EMBL" id="GLW91619.1"/>
    </source>
</evidence>
<dbReference type="InterPro" id="IPR036388">
    <property type="entry name" value="WH-like_DNA-bd_sf"/>
</dbReference>
<dbReference type="PANTHER" id="PTHR43133">
    <property type="entry name" value="RNA POLYMERASE ECF-TYPE SIGMA FACTO"/>
    <property type="match status" value="1"/>
</dbReference>
<feature type="transmembrane region" description="Helical" evidence="6">
    <location>
        <begin position="36"/>
        <end position="54"/>
    </location>
</feature>
<dbReference type="GO" id="GO:0003677">
    <property type="term" value="F:DNA binding"/>
    <property type="evidence" value="ECO:0007669"/>
    <property type="project" value="InterPro"/>
</dbReference>
<keyword evidence="9" id="KW-1185">Reference proteome</keyword>
<organism evidence="8 9">
    <name type="scientific">Actinokineospora globicatena</name>
    <dbReference type="NCBI Taxonomy" id="103729"/>
    <lineage>
        <taxon>Bacteria</taxon>
        <taxon>Bacillati</taxon>
        <taxon>Actinomycetota</taxon>
        <taxon>Actinomycetes</taxon>
        <taxon>Pseudonocardiales</taxon>
        <taxon>Pseudonocardiaceae</taxon>
        <taxon>Actinokineospora</taxon>
    </lineage>
</organism>
<dbReference type="EMBL" id="BSSD01000003">
    <property type="protein sequence ID" value="GLW91619.1"/>
    <property type="molecule type" value="Genomic_DNA"/>
</dbReference>
<dbReference type="Gene3D" id="1.10.1740.10">
    <property type="match status" value="1"/>
</dbReference>
<protein>
    <recommendedName>
        <fullName evidence="7">RNA polymerase sigma factor 70 region 4 type 2 domain-containing protein</fullName>
    </recommendedName>
</protein>
<keyword evidence="6" id="KW-0812">Transmembrane</keyword>
<evidence type="ECO:0000256" key="4">
    <source>
        <dbReference type="ARBA" id="ARBA00023163"/>
    </source>
</evidence>
<evidence type="ECO:0000256" key="1">
    <source>
        <dbReference type="ARBA" id="ARBA00010641"/>
    </source>
</evidence>
<feature type="domain" description="RNA polymerase sigma factor 70 region 4 type 2" evidence="7">
    <location>
        <begin position="157"/>
        <end position="206"/>
    </location>
</feature>
<dbReference type="InterPro" id="IPR013249">
    <property type="entry name" value="RNA_pol_sigma70_r4_t2"/>
</dbReference>
<keyword evidence="6" id="KW-0472">Membrane</keyword>
<evidence type="ECO:0000256" key="3">
    <source>
        <dbReference type="ARBA" id="ARBA00023082"/>
    </source>
</evidence>
<dbReference type="InterPro" id="IPR013324">
    <property type="entry name" value="RNA_pol_sigma_r3/r4-like"/>
</dbReference>
<keyword evidence="4" id="KW-0804">Transcription</keyword>
<keyword evidence="6" id="KW-1133">Transmembrane helix</keyword>
<gene>
    <name evidence="8" type="ORF">Aglo03_24350</name>
</gene>
<proteinExistence type="inferred from homology"/>
<name>A0A9W6QN64_9PSEU</name>
<sequence length="216" mass="23145">MTTSDPPPVPPRGAALLANTLLAGIGGLYLTTGSETVTLTATLVVAAIVVYAIGSARTASTRKDDGVDPAYEEFYASWYPNLVAVLIGTGYQQQIAEDAANEAMAALLDHWDEIDNPKAWTITVAKRHAGPAPLDGPPDSEPARGDWSTGVDTMVTVEAMVTRLPPKQREALLLTMTGLSPEEIAQHLGVPSTRVRANLKLARRKMHDYLNERTAD</sequence>
<dbReference type="SUPFAM" id="SSF88946">
    <property type="entry name" value="Sigma2 domain of RNA polymerase sigma factors"/>
    <property type="match status" value="1"/>
</dbReference>
<feature type="region of interest" description="Disordered" evidence="5">
    <location>
        <begin position="129"/>
        <end position="148"/>
    </location>
</feature>
<dbReference type="Gene3D" id="1.10.10.10">
    <property type="entry name" value="Winged helix-like DNA-binding domain superfamily/Winged helix DNA-binding domain"/>
    <property type="match status" value="1"/>
</dbReference>